<dbReference type="AlphaFoldDB" id="A0A934J9S5"/>
<organism evidence="5 6">
    <name type="scientific">Paenibacillus roseus</name>
    <dbReference type="NCBI Taxonomy" id="2798579"/>
    <lineage>
        <taxon>Bacteria</taxon>
        <taxon>Bacillati</taxon>
        <taxon>Bacillota</taxon>
        <taxon>Bacilli</taxon>
        <taxon>Bacillales</taxon>
        <taxon>Paenibacillaceae</taxon>
        <taxon>Paenibacillus</taxon>
    </lineage>
</organism>
<dbReference type="EMBL" id="JAELUP010000100">
    <property type="protein sequence ID" value="MBJ6362893.1"/>
    <property type="molecule type" value="Genomic_DNA"/>
</dbReference>
<sequence>MNKYKKKSKGYSPKNYIRRRRFVPYYKRNFFFKGILHVTHTAHNTTMCITDMNGNVFFSKSAGTLGYTGRRKSTTRALVVTILKLLNYLKFSGIKQLEIIFKGAGKMVSSGTKTTGAICRHVTLSHLIKANIDISKVTDFSSNAHNGCRQPKAKRLKRRNRKKLFF</sequence>
<dbReference type="HAMAP" id="MF_01310">
    <property type="entry name" value="Ribosomal_uS11"/>
    <property type="match status" value="1"/>
</dbReference>
<dbReference type="GO" id="GO:1990904">
    <property type="term" value="C:ribonucleoprotein complex"/>
    <property type="evidence" value="ECO:0007669"/>
    <property type="project" value="UniProtKB-KW"/>
</dbReference>
<comment type="similarity">
    <text evidence="1 4">Belongs to the universal ribosomal protein uS11 family.</text>
</comment>
<keyword evidence="4" id="KW-0699">rRNA-binding</keyword>
<dbReference type="GO" id="GO:0003735">
    <property type="term" value="F:structural constituent of ribosome"/>
    <property type="evidence" value="ECO:0007669"/>
    <property type="project" value="InterPro"/>
</dbReference>
<evidence type="ECO:0000313" key="5">
    <source>
        <dbReference type="EMBL" id="MBJ6362893.1"/>
    </source>
</evidence>
<keyword evidence="6" id="KW-1185">Reference proteome</keyword>
<dbReference type="RefSeq" id="WP_199020495.1">
    <property type="nucleotide sequence ID" value="NZ_JAELUP010000100.1"/>
</dbReference>
<name>A0A934J9S5_9BACL</name>
<comment type="function">
    <text evidence="4">Located on the platform of the 30S subunit, it bridges several disparate RNA helices of the 16S rRNA. Forms part of the Shine-Dalgarno cleft in the 70S ribosome.</text>
</comment>
<comment type="caution">
    <text evidence="5">The sequence shown here is derived from an EMBL/GenBank/DDBJ whole genome shotgun (WGS) entry which is preliminary data.</text>
</comment>
<dbReference type="Gene3D" id="3.30.420.80">
    <property type="entry name" value="Ribosomal protein S11"/>
    <property type="match status" value="1"/>
</dbReference>
<comment type="subunit">
    <text evidence="4">Part of the 30S ribosomal subunit. Interacts with proteins S7 and S18. Binds to IF-3.</text>
</comment>
<dbReference type="GO" id="GO:0005840">
    <property type="term" value="C:ribosome"/>
    <property type="evidence" value="ECO:0007669"/>
    <property type="project" value="UniProtKB-KW"/>
</dbReference>
<dbReference type="Proteomes" id="UP000640274">
    <property type="component" value="Unassembled WGS sequence"/>
</dbReference>
<evidence type="ECO:0000313" key="6">
    <source>
        <dbReference type="Proteomes" id="UP000640274"/>
    </source>
</evidence>
<protein>
    <recommendedName>
        <fullName evidence="4">Small ribosomal subunit protein uS11</fullName>
    </recommendedName>
</protein>
<dbReference type="Pfam" id="PF00411">
    <property type="entry name" value="Ribosomal_S11"/>
    <property type="match status" value="1"/>
</dbReference>
<evidence type="ECO:0000256" key="2">
    <source>
        <dbReference type="ARBA" id="ARBA00022980"/>
    </source>
</evidence>
<evidence type="ECO:0000256" key="4">
    <source>
        <dbReference type="HAMAP-Rule" id="MF_01310"/>
    </source>
</evidence>
<dbReference type="SUPFAM" id="SSF53137">
    <property type="entry name" value="Translational machinery components"/>
    <property type="match status" value="1"/>
</dbReference>
<dbReference type="GO" id="GO:0019843">
    <property type="term" value="F:rRNA binding"/>
    <property type="evidence" value="ECO:0007669"/>
    <property type="project" value="UniProtKB-UniRule"/>
</dbReference>
<evidence type="ECO:0000256" key="1">
    <source>
        <dbReference type="ARBA" id="ARBA00006194"/>
    </source>
</evidence>
<evidence type="ECO:0000256" key="3">
    <source>
        <dbReference type="ARBA" id="ARBA00023274"/>
    </source>
</evidence>
<reference evidence="5" key="1">
    <citation type="submission" date="2020-12" db="EMBL/GenBank/DDBJ databases">
        <authorList>
            <person name="Huq M.A."/>
        </authorList>
    </citation>
    <scope>NUCLEOTIDE SEQUENCE</scope>
    <source>
        <strain evidence="5">MAHUQ-46</strain>
    </source>
</reference>
<dbReference type="GO" id="GO:0006412">
    <property type="term" value="P:translation"/>
    <property type="evidence" value="ECO:0007669"/>
    <property type="project" value="UniProtKB-UniRule"/>
</dbReference>
<accession>A0A934J9S5</accession>
<dbReference type="InterPro" id="IPR001971">
    <property type="entry name" value="Ribosomal_uS11"/>
</dbReference>
<keyword evidence="3 4" id="KW-0687">Ribonucleoprotein</keyword>
<dbReference type="InterPro" id="IPR036967">
    <property type="entry name" value="Ribosomal_uS11_sf"/>
</dbReference>
<keyword evidence="2 4" id="KW-0689">Ribosomal protein</keyword>
<gene>
    <name evidence="4 5" type="primary">rpsK</name>
    <name evidence="5" type="ORF">JFN88_16960</name>
</gene>
<dbReference type="PANTHER" id="PTHR11759">
    <property type="entry name" value="40S RIBOSOMAL PROTEIN S14/30S RIBOSOMAL PROTEIN S11"/>
    <property type="match status" value="1"/>
</dbReference>
<keyword evidence="4" id="KW-0694">RNA-binding</keyword>
<proteinExistence type="inferred from homology"/>